<dbReference type="CDD" id="cd00009">
    <property type="entry name" value="AAA"/>
    <property type="match status" value="2"/>
</dbReference>
<dbReference type="InterPro" id="IPR040848">
    <property type="entry name" value="AAA_lid_7"/>
</dbReference>
<dbReference type="GO" id="GO:0005524">
    <property type="term" value="F:ATP binding"/>
    <property type="evidence" value="ECO:0007669"/>
    <property type="project" value="UniProtKB-KW"/>
</dbReference>
<organism evidence="13 14">
    <name type="scientific">Lachancea mirantina</name>
    <dbReference type="NCBI Taxonomy" id="1230905"/>
    <lineage>
        <taxon>Eukaryota</taxon>
        <taxon>Fungi</taxon>
        <taxon>Dikarya</taxon>
        <taxon>Ascomycota</taxon>
        <taxon>Saccharomycotina</taxon>
        <taxon>Saccharomycetes</taxon>
        <taxon>Saccharomycetales</taxon>
        <taxon>Saccharomycetaceae</taxon>
        <taxon>Lachancea</taxon>
    </lineage>
</organism>
<feature type="compositionally biased region" description="Basic and acidic residues" evidence="11">
    <location>
        <begin position="4094"/>
        <end position="4104"/>
    </location>
</feature>
<dbReference type="InterPro" id="IPR003593">
    <property type="entry name" value="AAA+_ATPase"/>
</dbReference>
<dbReference type="InterPro" id="IPR025662">
    <property type="entry name" value="Sigma_54_int_dom_ATP-bd_1"/>
</dbReference>
<dbReference type="InterPro" id="IPR048617">
    <property type="entry name" value="MDN1_AAA_lid_4"/>
</dbReference>
<dbReference type="SUPFAM" id="SSF52540">
    <property type="entry name" value="P-loop containing nucleoside triphosphate hydrolases"/>
    <property type="match status" value="6"/>
</dbReference>
<feature type="domain" description="VWFA" evidence="12">
    <location>
        <begin position="4702"/>
        <end position="4897"/>
    </location>
</feature>
<dbReference type="InterPro" id="IPR041190">
    <property type="entry name" value="Midasin_AAA_lid_5"/>
</dbReference>
<dbReference type="Proteomes" id="UP000191024">
    <property type="component" value="Chromosome H"/>
</dbReference>
<dbReference type="Pfam" id="PF12775">
    <property type="entry name" value="AAA_7"/>
    <property type="match status" value="1"/>
</dbReference>
<dbReference type="InterPro" id="IPR027417">
    <property type="entry name" value="P-loop_NTPase"/>
</dbReference>
<dbReference type="SUPFAM" id="SSF53300">
    <property type="entry name" value="vWA-like"/>
    <property type="match status" value="1"/>
</dbReference>
<dbReference type="PIRSF" id="PIRSF010340">
    <property type="entry name" value="Midasin"/>
    <property type="match status" value="1"/>
</dbReference>
<dbReference type="InterPro" id="IPR002035">
    <property type="entry name" value="VWF_A"/>
</dbReference>
<protein>
    <recommendedName>
        <fullName evidence="4 10">Midasin</fullName>
    </recommendedName>
</protein>
<evidence type="ECO:0000256" key="2">
    <source>
        <dbReference type="ARBA" id="ARBA00004642"/>
    </source>
</evidence>
<dbReference type="InterPro" id="IPR011704">
    <property type="entry name" value="ATPase_dyneun-rel_AAA"/>
</dbReference>
<feature type="compositionally biased region" description="Basic and acidic residues" evidence="11">
    <location>
        <begin position="4549"/>
        <end position="4570"/>
    </location>
</feature>
<feature type="region of interest" description="Disordered" evidence="11">
    <location>
        <begin position="4051"/>
        <end position="4597"/>
    </location>
</feature>
<keyword evidence="5" id="KW-0597">Phosphoprotein</keyword>
<dbReference type="Gene3D" id="3.40.50.300">
    <property type="entry name" value="P-loop containing nucleotide triphosphate hydrolases"/>
    <property type="match status" value="7"/>
</dbReference>
<dbReference type="FunFam" id="3.40.50.300:FF:000142">
    <property type="entry name" value="Midasin"/>
    <property type="match status" value="1"/>
</dbReference>
<feature type="compositionally biased region" description="Acidic residues" evidence="11">
    <location>
        <begin position="4105"/>
        <end position="4158"/>
    </location>
</feature>
<feature type="compositionally biased region" description="Acidic residues" evidence="11">
    <location>
        <begin position="4221"/>
        <end position="4253"/>
    </location>
</feature>
<feature type="compositionally biased region" description="Polar residues" evidence="11">
    <location>
        <begin position="4425"/>
        <end position="4441"/>
    </location>
</feature>
<evidence type="ECO:0000259" key="12">
    <source>
        <dbReference type="PROSITE" id="PS50234"/>
    </source>
</evidence>
<feature type="compositionally biased region" description="Basic and acidic residues" evidence="11">
    <location>
        <begin position="4187"/>
        <end position="4206"/>
    </location>
</feature>
<dbReference type="FunFam" id="3.40.50.300:FF:000712">
    <property type="entry name" value="Midasin"/>
    <property type="match status" value="1"/>
</dbReference>
<dbReference type="FunFam" id="3.40.50.300:FF:000582">
    <property type="entry name" value="Midasin"/>
    <property type="match status" value="1"/>
</dbReference>
<comment type="subcellular location">
    <subcellularLocation>
        <location evidence="1">Nucleus</location>
        <location evidence="1">Nucleolus</location>
    </subcellularLocation>
    <subcellularLocation>
        <location evidence="2">Nucleus</location>
        <location evidence="2">Nucleoplasm</location>
    </subcellularLocation>
</comment>
<feature type="compositionally biased region" description="Basic and acidic residues" evidence="11">
    <location>
        <begin position="4480"/>
        <end position="4494"/>
    </location>
</feature>
<feature type="compositionally biased region" description="Acidic residues" evidence="11">
    <location>
        <begin position="4337"/>
        <end position="4348"/>
    </location>
</feature>
<dbReference type="SMART" id="SM00382">
    <property type="entry name" value="AAA"/>
    <property type="match status" value="6"/>
</dbReference>
<dbReference type="Pfam" id="PF17867">
    <property type="entry name" value="AAA_lid_7"/>
    <property type="match status" value="3"/>
</dbReference>
<keyword evidence="14" id="KW-1185">Reference proteome</keyword>
<feature type="compositionally biased region" description="Polar residues" evidence="11">
    <location>
        <begin position="4498"/>
        <end position="4515"/>
    </location>
</feature>
<keyword evidence="9 10" id="KW-0539">Nucleus</keyword>
<dbReference type="GO" id="GO:0016887">
    <property type="term" value="F:ATP hydrolysis activity"/>
    <property type="evidence" value="ECO:0007669"/>
    <property type="project" value="InterPro"/>
</dbReference>
<dbReference type="STRING" id="1230905.A0A1G4KIT0"/>
<keyword evidence="8 10" id="KW-0143">Chaperone</keyword>
<dbReference type="EMBL" id="LT598468">
    <property type="protein sequence ID" value="SCV04461.1"/>
    <property type="molecule type" value="Genomic_DNA"/>
</dbReference>
<evidence type="ECO:0000256" key="10">
    <source>
        <dbReference type="PIRNR" id="PIRNR010340"/>
    </source>
</evidence>
<gene>
    <name evidence="13" type="ORF">LAMI_0H16314G</name>
</gene>
<dbReference type="PANTHER" id="PTHR48103">
    <property type="entry name" value="MIDASIN-RELATED"/>
    <property type="match status" value="1"/>
</dbReference>
<evidence type="ECO:0000256" key="8">
    <source>
        <dbReference type="ARBA" id="ARBA00023186"/>
    </source>
</evidence>
<dbReference type="FunFam" id="3.40.50.300:FF:001368">
    <property type="entry name" value="Midasin"/>
    <property type="match status" value="1"/>
</dbReference>
<dbReference type="Pfam" id="PF07728">
    <property type="entry name" value="AAA_5"/>
    <property type="match status" value="7"/>
</dbReference>
<dbReference type="Pfam" id="PF17865">
    <property type="entry name" value="AAA_lid_5"/>
    <property type="match status" value="1"/>
</dbReference>
<feature type="compositionally biased region" description="Acidic residues" evidence="11">
    <location>
        <begin position="4275"/>
        <end position="4285"/>
    </location>
</feature>
<evidence type="ECO:0000256" key="3">
    <source>
        <dbReference type="ARBA" id="ARBA00007188"/>
    </source>
</evidence>
<dbReference type="GO" id="GO:0000055">
    <property type="term" value="P:ribosomal large subunit export from nucleus"/>
    <property type="evidence" value="ECO:0007669"/>
    <property type="project" value="TreeGrafter"/>
</dbReference>
<dbReference type="GO" id="GO:0005654">
    <property type="term" value="C:nucleoplasm"/>
    <property type="evidence" value="ECO:0007669"/>
    <property type="project" value="UniProtKB-SubCell"/>
</dbReference>
<evidence type="ECO:0000256" key="9">
    <source>
        <dbReference type="ARBA" id="ARBA00023242"/>
    </source>
</evidence>
<evidence type="ECO:0000256" key="5">
    <source>
        <dbReference type="ARBA" id="ARBA00022553"/>
    </source>
</evidence>
<evidence type="ECO:0000256" key="6">
    <source>
        <dbReference type="ARBA" id="ARBA00022741"/>
    </source>
</evidence>
<feature type="compositionally biased region" description="Acidic residues" evidence="11">
    <location>
        <begin position="4516"/>
        <end position="4539"/>
    </location>
</feature>
<evidence type="ECO:0000313" key="13">
    <source>
        <dbReference type="EMBL" id="SCV04461.1"/>
    </source>
</evidence>
<evidence type="ECO:0000313" key="14">
    <source>
        <dbReference type="Proteomes" id="UP000191024"/>
    </source>
</evidence>
<dbReference type="InterPro" id="IPR036465">
    <property type="entry name" value="vWFA_dom_sf"/>
</dbReference>
<feature type="compositionally biased region" description="Acidic residues" evidence="11">
    <location>
        <begin position="4316"/>
        <end position="4330"/>
    </location>
</feature>
<accession>A0A1G4KIT0</accession>
<feature type="compositionally biased region" description="Low complexity" evidence="11">
    <location>
        <begin position="4377"/>
        <end position="4386"/>
    </location>
</feature>
<name>A0A1G4KIT0_9SACH</name>
<feature type="compositionally biased region" description="Basic and acidic residues" evidence="11">
    <location>
        <begin position="4349"/>
        <end position="4364"/>
    </location>
</feature>
<dbReference type="GO" id="GO:0000027">
    <property type="term" value="P:ribosomal large subunit assembly"/>
    <property type="evidence" value="ECO:0007669"/>
    <property type="project" value="InterPro"/>
</dbReference>
<dbReference type="CDD" id="cd01460">
    <property type="entry name" value="vWA_midasin"/>
    <property type="match status" value="1"/>
</dbReference>
<dbReference type="InterPro" id="IPR012099">
    <property type="entry name" value="Midasin"/>
</dbReference>
<dbReference type="OrthoDB" id="5186at2759"/>
<proteinExistence type="inferred from homology"/>
<evidence type="ECO:0000256" key="11">
    <source>
        <dbReference type="SAM" id="MobiDB-lite"/>
    </source>
</evidence>
<feature type="compositionally biased region" description="Basic and acidic residues" evidence="11">
    <location>
        <begin position="4577"/>
        <end position="4588"/>
    </location>
</feature>
<keyword evidence="6 10" id="KW-0547">Nucleotide-binding</keyword>
<sequence length="4908" mass="554304">MLENNNISLDLDVCRHRFESFNKFFEPHKLHTFHEIDLKANVADSLCFLAEQILKSSSTTAYLWIYQPILLDIVARWASRRERQYYSSVISAIGEIVALFPQTTGLVEFFLEHASGDLNELLQERKIGDDVHRTLLAFYRLLSWDRTRFVAYVRPEVFYQVLRSAASSQIEKLLCCKILGMHMNMTEKAQIAMQKSFGCHAIAMRGVYGNDLGVDYQFLELNEAKRIAKYSQLFSEPEGDNHFKGTSRNVLLIYPSALSDLVVSVYGVLLPLTAESSRRNDIRDPLTLVPTTDALDVIRKLALTMQRSKPVMLVGAAGSGKTFLVDQLSKAMGQTSQMVKIHLGEQTDVKLLLGTYTSGEKPGTFEWKYGVLTTAVREGRWVLIEDIDRAPTEVLSILLTLLEKHEISIHSRGETIRAANGFQLISTIRTPEKQVSEDHHEILDSSLVGYRLWEKIHLPEMGDQNLELILKTRFKSISSLVPKLILAFNSVRSILTSPQFISLNRGVQPRTITVRDLVKLCSRIEVLIANSGIRSSSDLMESATYDSIFAEATDCFASAIGEFGALTPIVEAIGSTLEIPPSRTALFLTRHVPNFIDSVNNVTIGRSILPKSSSNIRKKSVNVTSFAQTNHSLRLMEQVGVAVQMIEPVLLVGETGTGKTTVVQEMAKSVNQKLTVLNLSQQTESGDLLGSFKPVNCRTLAIPIIENFEKLFPTTFSMKKNERFYMMLHRCFNKSQWKNVVRLLKEANKMAEKLLSAEQGTEQQPSKVKKRKLDMHDKNMLLKKWSEFDETVKKFEKQYSSIENSFIFDFVEGSLVSAVRNGEWLLLDEINLASQDALESISDLLSEPSSRSVLLTEKGQAEPIKAHPNFRIFACMNPATDVGKRDLPMGVRSRFTEIYVHSPDRDITDLLSIIDRYVGKYAANDEWVGNDIAELYLRAKKLSESNQIVDGANQRPHFSIRTLTRALIYVKDIILIYGLRRSLFEAFCMCFLTLLNEKSEALLKPLIEEFILGRLKNAKSVISQIPPCPGPDFIQFKHYWMKRGSEERVEQPHYIITPFVERNMLNLVRATSSKRFPVLIQGPTSAGKTSMIKYLAQITGNKVVRINNHEHTDLQEYLGTYIADETGSLKFAEGALVEALRKGYWIILDELNLAPTDVLEALNRLLDDNRELLIPETQEVVHPHPNFMLFATQNPPGLYGGRKILSRAFRNRFLELHFDDIPQDELEIILKERCQIAPSYAKKIVEVYRQLSVQRSASRLFEQGNSFATLRDLFRWALRDSVGYDELAANGYMLLAERCRSLDEKKVVMSIIEKVMRVKLDMSQYYHQLENTELMGIETSVVWTEAMCRLSVLVEACLKNHEPVLLVGETGCGKTTICQLLAQFRNQGLTTVNAHQNTETGDILGAQRPRRNRSELQVRLSALLVKCIGESLEDIDLNEVSLSKLIELYDGCDKSLVPLEIQSEVTSLRDGLQVLFEWNDGPLVQAMKEGQLFLLDEISLADDSVLERLNSVLEPERTLFLSEKGGQGALVRASTMFEFLATMNPGGDYGKKELSPALRNRFTEIWVPSMENFNDVRKIVSSKLLKSLQFLVEPVVLFSEWFAKKYGHGKADSGIVSLRDILVWVEFLNSSTKTAKEPLAMLLEGAAMVFIDALGTNNTGFLSENSTALANEKHQCVEALSNFASHDLASFLRSDLHLELTSEMLRIGAFDIERKTTNTEIPAFSLSAPTTAKNLMKVVRAMQVKKPILLEGSPGVGKTSLITALAECTGNKLTRINLSEQTDLVDLFGSDVPGERAGEFVWRDAPFLRAMQLGEWVLLDEMNLASQSVLEGLNACFDHRGQAYVPELDKSFLRHENFVVFAAQNPQHQGGGRKGLPKSFVNRFNVVYVEMLTPEDLSLIATHIYPEIETSLISKMIDVVANLEMEVSVRKQWGASGGPWEFNLRDVLRWLKLLNNKSFNNGVNPADFLDLILVQRFRTQADKMKARALIENTFGSCHKRDNYMKLGPDFMQANQEVAERNVLSKKSPRGGVRTKALQCNIPIYESVLRCLKNNWPVILVGPSFSGKTEVIRFLADTFGAHVVEFSMNSDVDSMDLLGGFEQVDLNRALADAVENVKQVITDYSIVNLIAPKSSAHDRGVVACLKLDSLLKSTSISTDNFDEFYQRFNDFKSSTTSEHVNNLAREIENLHLALSNASSVRFKWYDGLLLQAMERGDWMILDNANLCSPSVLDRLNSLLEAGGSMVINECNLEDGSPRVVKPHPDFRLFLTVNPKFGELSRAMRNRGVELFLEDLNIRSTSFDKLAMGFPGNEERKRDVNEKGDKVLSERGSKPLSSLVSQDASLMYELAQVHDILIISQMRACEKIAGVLSLSAIASVNDWLENVSACKLYDEATAIEQISGFVQSANNSDLTPKLSQLLSTSQAKAALTVDLKGLWSHQAIMPLLNFYNLPLLQVEYPFISTAEPVYLFETVCFLRYSFTSLQQTESRALHSQPDKLTYLESSAARHLGRQLKGNFKFPVFDILVKLRTFIEQRMSENRLFVDESFFCSLFKLCAIWINVEKSAIRRNDAKLRAHRDLIQEWKNSSSLDNRSSDDFMGIIELFGRLTEFTRGRSMTLIWEEFRGTYPTSEKSWRKFEKLLDITSKFDQVSVMLYSDSYELIGSLRQFLLDTFKDILLERDMDFEAIMSEIERSIGNLATISSQFLYERYHYFRQEFDVVARLNVAHEKHFLSSTVLEVLPFASISAASIMNSQCKGNFYPPIFDVLWTRDNGCGFISHTSTLFDTTLFGSLVEKLTGLTHIPGCHLSQTKEDGSLLLRYLIRNSEQITVNQMKSFKEELLQIYSRVSKLHAGFPAEKEASSKETSNSAYMLQFYKHVDKLFLKPAIQSAKETESAQSVGKAWIIFSLGMLQLYVPDGAYDPAIFDYVSNECFSIEKGSKESLIESWRFGRLILSGDSPISIENVISKEIKTGIAVKPRIYRPHESIDMLFDEWQAFISSTADSIPVTNMLTSIESADVRALSQANLFQQNTSQFIERLNSSFKVYSDVNDLLSSFINGLKFGTDLVLFGRDKSVERSPKSPLWALNPLVISSTSKICEVFEEAEKFSKNQGLKGSVVEKLMIFFLKLYKLHDKAETLKPVFQKALECLYLRWVVRREQAEKEALNQSGIYRYNHKDEDEESEIAKLFPNCNDEEGSSEDTADEFESASYDLAQSYMQVFSSRSVSITEVAEVGAELTDSLIKNGFSANNVSKNSNDLVSVVHHFVSKLDCLSENQNHIEETLDFYRDHSLGEIRKAIKIVESLWGSVKEFLKQWPDHAILLDLFRVSQEFCHYSLDTPIARSLQKIEQIYTYVTEWQKYASTKVSLQTHVVALTELIVSWRKLELKTWAALFDTEDEGSRKRIGKWWYHLFETLMIARYDTIEGNENSQSLTTLLSSLNVFLSNCTYGEFETRVELLRAFIAHVEIDYGGESALYLALSNFVTFYEQFLPIIRRAKTDARKALEKEMKDIILLASWKDVNVDALKQSSKRSHNSLFKIVRKYREVLNLETKPLIESGIPPQDKPEACFNTLSEDRITGVDLDEAQAILQQLPSWTSRPKTHQSMARTVRNMDRHIYSIVNENLPSFYTFANDVCSEAKRLRDETPKVYDKKDKKKLASLKTQKIRMINDTLKDLRSMGLKLAFRDDIRKVQLSVTSILAHTDCLRDTCIDGCDAYFFRLLDLMPRLKVTLSSPTDDIPPVLLTKGLAASENLMYMLINIRPAMRKSAEISSAIKNLHFELNLVAKSTNALIDTSFKRAVRNAESISEWLPGLIDYAITTVEKCQSYVNCESDLGFLFEAKTWISGLQQDIGGLHYSDERLIKTVFDFMNYMTDLANKLTSCKSIYSFVFEMVASWIKQKLSQDVETLEVKSESANNVGELDRSLQNLTTSIMLTVQKLVEQFGRASEESDTWLTDTQRTISEALYVVQNSRVLSNLRASTDIIIQSNLNKKSSKVVSYMCSYALPLLDSFRRLLTGILNMASKNYENLSHGTFLLANMLLILGSEGLCSPTPPSEEVDDKNLTDGTGLGEGDGAESKGDGLDDEEINEVAQESNEKQKDKEDMDDKGEDSAVEIEGDMGGDLEDASGEDESEGEDKDEDENELDEEVDNIGDDDPNAIDEKMWDNDGSSNSNEKESEQALNNPANEEMKASEEDHDKLNEPHGDEGADEDQESNEAPGEGSEEDDREHDEGGDESEDDAVGQNDEVVDEQTADDMAPPPPEVDTMNLPEGMNLDSEEEPISDNEADIKSVDEMDVDEENSEDHEAEANQISKEEEFNEEESDNLDEEESIEKTEELESSPEADEDNHDIEQFDQEVKNTKDDQTPTGESGGEDSLEGLNGLNNSDVKMEDEDHDTAVQQEAGTRGEGGDALDNEERNDIGSNGAADQSQQMNQDSSANDSSRQEANESLKQLGDNLKEFHRRHNEIREASQSNTEENDQERANQRPDEFEHVEGANTEDTTQALGSANKDQVTSIDEEMAIDDEDLDQEEVEDAEAEFDTNNTGIEQDIEREPEKGPNDGDHRESEKKSSGAYIGERQHISEKDKFTSSDLLGSSDDDLDQLMEEVDRKVKIDHDQLEPARSLEESRALWRNSETQTAELSAGLCEQLRLILEPTLATKLRGDYKTGKRLNMKKIIPYIASQFRKDKIWLRRTKPSKRQYQIMIAVDDSKSMSESKSVNLAFQSICLVSKALTQLESGGLSVVKFGETVQEVHGFNRAFSGDSGPKIFQWFDFQESKTDVKKLVAESIRIFQQAQSSSTADLWQLQIVISDGVCEDHETILRLVRRARENRIMLVFVIVDGINSSQSIMDMSQVSYIPDQSGNLQLKVGKYLDTFPFEFYVVVRDISELPEMLSVILRQYFSELAAA</sequence>
<dbReference type="GO" id="GO:0005730">
    <property type="term" value="C:nucleolus"/>
    <property type="evidence" value="ECO:0007669"/>
    <property type="project" value="UniProtKB-SubCell"/>
</dbReference>
<keyword evidence="7 10" id="KW-0067">ATP-binding</keyword>
<evidence type="ECO:0000256" key="4">
    <source>
        <dbReference type="ARBA" id="ARBA00017143"/>
    </source>
</evidence>
<evidence type="ECO:0000256" key="7">
    <source>
        <dbReference type="ARBA" id="ARBA00022840"/>
    </source>
</evidence>
<dbReference type="PROSITE" id="PS50234">
    <property type="entry name" value="VWFA"/>
    <property type="match status" value="1"/>
</dbReference>
<dbReference type="PANTHER" id="PTHR48103:SF2">
    <property type="entry name" value="MIDASIN"/>
    <property type="match status" value="1"/>
</dbReference>
<dbReference type="Pfam" id="PF21108">
    <property type="entry name" value="MDN1_4th"/>
    <property type="match status" value="1"/>
</dbReference>
<reference evidence="14" key="1">
    <citation type="submission" date="2016-03" db="EMBL/GenBank/DDBJ databases">
        <authorList>
            <person name="Devillers H."/>
        </authorList>
    </citation>
    <scope>NUCLEOTIDE SEQUENCE [LARGE SCALE GENOMIC DNA]</scope>
</reference>
<dbReference type="Gene3D" id="3.40.50.410">
    <property type="entry name" value="von Willebrand factor, type A domain"/>
    <property type="match status" value="1"/>
</dbReference>
<comment type="function">
    <text evidence="10">Nuclear chaperone required for maturation and nuclear export of pre-60S ribosome subunits.</text>
</comment>
<feature type="compositionally biased region" description="Acidic residues" evidence="11">
    <location>
        <begin position="4293"/>
        <end position="4305"/>
    </location>
</feature>
<dbReference type="GO" id="GO:0030687">
    <property type="term" value="C:preribosome, large subunit precursor"/>
    <property type="evidence" value="ECO:0007669"/>
    <property type="project" value="TreeGrafter"/>
</dbReference>
<dbReference type="PROSITE" id="PS00675">
    <property type="entry name" value="SIGMA54_INTERACT_1"/>
    <property type="match status" value="1"/>
</dbReference>
<evidence type="ECO:0000256" key="1">
    <source>
        <dbReference type="ARBA" id="ARBA00004604"/>
    </source>
</evidence>
<comment type="similarity">
    <text evidence="3 10">Belongs to the midasin family.</text>
</comment>